<gene>
    <name evidence="1" type="ORF">CFE69_23600</name>
</gene>
<accession>A0A4D8RT06</accession>
<geneLocation type="plasmid" evidence="1">
    <name>unnamed</name>
</geneLocation>
<reference evidence="1" key="1">
    <citation type="submission" date="2017-06" db="EMBL/GenBank/DDBJ databases">
        <title>Antibiotic Resistance Genes in Clinically Isolated Mycobacterium abscessus strains.</title>
        <authorList>
            <person name="Carvalho N.F.G."/>
            <person name="Chimara E."/>
            <person name="Leao S.L.P.C."/>
            <person name="Costa S.F."/>
            <person name="Souza M."/>
            <person name="Morais C."/>
            <person name="Amgarten D.E."/>
            <person name="Setubal J.C."/>
        </authorList>
    </citation>
    <scope>NUCLEOTIDE SEQUENCE</scope>
    <source>
        <strain evidence="1">381</strain>
        <plasmid evidence="1">unnamed</plasmid>
    </source>
</reference>
<evidence type="ECO:0000313" key="1">
    <source>
        <dbReference type="EMBL" id="QCO28934.1"/>
    </source>
</evidence>
<organism evidence="1">
    <name type="scientific">Mycobacteroides abscessus subsp. massiliense</name>
    <dbReference type="NCBI Taxonomy" id="1962118"/>
    <lineage>
        <taxon>Bacteria</taxon>
        <taxon>Bacillati</taxon>
        <taxon>Actinomycetota</taxon>
        <taxon>Actinomycetes</taxon>
        <taxon>Mycobacteriales</taxon>
        <taxon>Mycobacteriaceae</taxon>
        <taxon>Mycobacteroides</taxon>
        <taxon>Mycobacteroides abscessus</taxon>
    </lineage>
</organism>
<name>A0A4D8RT06_9MYCO</name>
<proteinExistence type="predicted"/>
<dbReference type="AlphaFoldDB" id="A0A4D8RT06"/>
<protein>
    <submittedName>
        <fullName evidence="1">Uncharacterized protein</fullName>
    </submittedName>
</protein>
<sequence length="170" mass="18794">MIDDGVVLDGFVEFCDQPVGAVVGSLNDSGEVWARAIRYPGCWKVAGHLGIRSDLDAWRTLEGGDGCTLMQLYVDESLALRPPSESAAIVEGNPERAERIREHTVGLAVGWYITTGFFWHDDPMVVEGPIPEFEAARLRRTEIEQRSAGPILYLDAVEEVPNHVHQDSPH</sequence>
<dbReference type="EMBL" id="CP022232">
    <property type="protein sequence ID" value="QCO28934.1"/>
    <property type="molecule type" value="Genomic_DNA"/>
</dbReference>
<keyword evidence="1" id="KW-0614">Plasmid</keyword>